<dbReference type="InterPro" id="IPR013149">
    <property type="entry name" value="ADH-like_C"/>
</dbReference>
<dbReference type="SUPFAM" id="SSF51735">
    <property type="entry name" value="NAD(P)-binding Rossmann-fold domains"/>
    <property type="match status" value="1"/>
</dbReference>
<accession>A0A7I9ZMC0</accession>
<dbReference type="CDD" id="cd08288">
    <property type="entry name" value="MDR_yhdh"/>
    <property type="match status" value="1"/>
</dbReference>
<sequence length="345" mass="35366">MSFSATGLARVAVMTEINAMVAHEDAEGAIVLRHEVVDESFLPEGDVEIRVEYSSVNYKDALAITPKGGVARGYPLIPGIDVVGTVTASTSPEFAVGDTVIAHGQDIGTGRHGGYAQAARYPAEFLVKLTSLSAADAAAIGTAGFTAAMSVNAVRAHGVSPSDGPVLVTGATGGVGSVSVDLLAGLGYEVVASTGKAEAHDLLRELGAAEVIDRVPGPEEKMRPLGKSRWAAVVDCVGGKTLAYALSTLNYAGVAAISGLAGSADLPATVLPFILRGVTLAGIDSVLLPIGARREVWGQIEAELQPRHLTRITRDVPVRDVSDVLGSIVGGGVTGRTRVVVHDGF</sequence>
<organism evidence="2 3">
    <name type="scientific">Mycolicibacterium hippocampi</name>
    <dbReference type="NCBI Taxonomy" id="659824"/>
    <lineage>
        <taxon>Bacteria</taxon>
        <taxon>Bacillati</taxon>
        <taxon>Actinomycetota</taxon>
        <taxon>Actinomycetes</taxon>
        <taxon>Mycobacteriales</taxon>
        <taxon>Mycobacteriaceae</taxon>
        <taxon>Mycolicibacterium</taxon>
    </lineage>
</organism>
<name>A0A7I9ZMC0_9MYCO</name>
<keyword evidence="3" id="KW-1185">Reference proteome</keyword>
<dbReference type="Pfam" id="PF00107">
    <property type="entry name" value="ADH_zinc_N"/>
    <property type="match status" value="1"/>
</dbReference>
<dbReference type="PANTHER" id="PTHR43677:SF1">
    <property type="entry name" value="ACRYLYL-COA REDUCTASE ACUI-RELATED"/>
    <property type="match status" value="1"/>
</dbReference>
<comment type="caution">
    <text evidence="2">The sequence shown here is derived from an EMBL/GenBank/DDBJ whole genome shotgun (WGS) entry which is preliminary data.</text>
</comment>
<evidence type="ECO:0000313" key="3">
    <source>
        <dbReference type="Proteomes" id="UP000465304"/>
    </source>
</evidence>
<dbReference type="NCBIfam" id="TIGR02823">
    <property type="entry name" value="oxido_YhdH"/>
    <property type="match status" value="1"/>
</dbReference>
<protein>
    <submittedName>
        <fullName evidence="2">Alcohol dehydrogenase</fullName>
    </submittedName>
</protein>
<reference evidence="2 3" key="1">
    <citation type="journal article" date="2019" name="Emerg. Microbes Infect.">
        <title>Comprehensive subspecies identification of 175 nontuberculous mycobacteria species based on 7547 genomic profiles.</title>
        <authorList>
            <person name="Matsumoto Y."/>
            <person name="Kinjo T."/>
            <person name="Motooka D."/>
            <person name="Nabeya D."/>
            <person name="Jung N."/>
            <person name="Uechi K."/>
            <person name="Horii T."/>
            <person name="Iida T."/>
            <person name="Fujita J."/>
            <person name="Nakamura S."/>
        </authorList>
    </citation>
    <scope>NUCLEOTIDE SEQUENCE [LARGE SCALE GENOMIC DNA]</scope>
    <source>
        <strain evidence="2 3">JCM 30996</strain>
    </source>
</reference>
<dbReference type="Gene3D" id="3.90.180.10">
    <property type="entry name" value="Medium-chain alcohol dehydrogenases, catalytic domain"/>
    <property type="match status" value="1"/>
</dbReference>
<dbReference type="Gene3D" id="3.40.50.720">
    <property type="entry name" value="NAD(P)-binding Rossmann-like Domain"/>
    <property type="match status" value="1"/>
</dbReference>
<dbReference type="SMART" id="SM00829">
    <property type="entry name" value="PKS_ER"/>
    <property type="match status" value="1"/>
</dbReference>
<feature type="domain" description="Enoyl reductase (ER)" evidence="1">
    <location>
        <begin position="28"/>
        <end position="341"/>
    </location>
</feature>
<dbReference type="PANTHER" id="PTHR43677">
    <property type="entry name" value="SHORT-CHAIN DEHYDROGENASE/REDUCTASE"/>
    <property type="match status" value="1"/>
</dbReference>
<dbReference type="Pfam" id="PF08240">
    <property type="entry name" value="ADH_N"/>
    <property type="match status" value="1"/>
</dbReference>
<dbReference type="InterPro" id="IPR013154">
    <property type="entry name" value="ADH-like_N"/>
</dbReference>
<dbReference type="EMBL" id="BLLB01000002">
    <property type="protein sequence ID" value="GFH02170.1"/>
    <property type="molecule type" value="Genomic_DNA"/>
</dbReference>
<dbReference type="Proteomes" id="UP000465304">
    <property type="component" value="Unassembled WGS sequence"/>
</dbReference>
<dbReference type="SUPFAM" id="SSF50129">
    <property type="entry name" value="GroES-like"/>
    <property type="match status" value="1"/>
</dbReference>
<dbReference type="InterPro" id="IPR051397">
    <property type="entry name" value="Zn-ADH-like_protein"/>
</dbReference>
<dbReference type="AlphaFoldDB" id="A0A7I9ZMC0"/>
<evidence type="ECO:0000259" key="1">
    <source>
        <dbReference type="SMART" id="SM00829"/>
    </source>
</evidence>
<dbReference type="GO" id="GO:0043957">
    <property type="term" value="F:acryloyl-CoA reductase (NADPH) activity"/>
    <property type="evidence" value="ECO:0007669"/>
    <property type="project" value="TreeGrafter"/>
</dbReference>
<dbReference type="InterPro" id="IPR011032">
    <property type="entry name" value="GroES-like_sf"/>
</dbReference>
<dbReference type="InterPro" id="IPR036291">
    <property type="entry name" value="NAD(P)-bd_dom_sf"/>
</dbReference>
<dbReference type="InterPro" id="IPR014188">
    <property type="entry name" value="Acrylyl-CoA_reductase_AcuI"/>
</dbReference>
<dbReference type="InterPro" id="IPR020843">
    <property type="entry name" value="ER"/>
</dbReference>
<gene>
    <name evidence="2" type="ORF">MHIP_26530</name>
</gene>
<proteinExistence type="predicted"/>
<evidence type="ECO:0000313" key="2">
    <source>
        <dbReference type="EMBL" id="GFH02170.1"/>
    </source>
</evidence>